<evidence type="ECO:0000313" key="2">
    <source>
        <dbReference type="Proteomes" id="UP000022433"/>
    </source>
</evidence>
<evidence type="ECO:0000313" key="1">
    <source>
        <dbReference type="EMBL" id="EYA13714.1"/>
    </source>
</evidence>
<dbReference type="Proteomes" id="UP000022433">
    <property type="component" value="Unassembled WGS sequence"/>
</dbReference>
<reference evidence="1 2" key="1">
    <citation type="submission" date="2014-02" db="EMBL/GenBank/DDBJ databases">
        <authorList>
            <person name="Sears C."/>
            <person name="Carroll K."/>
            <person name="Sack B.R."/>
            <person name="Qadri F."/>
            <person name="Myers L.L."/>
            <person name="Chung G.-T."/>
            <person name="Escheverria P."/>
            <person name="Fraser C.M."/>
            <person name="Sadzewicz L."/>
            <person name="Shefchek K.A."/>
            <person name="Tallon L."/>
            <person name="Das S.P."/>
            <person name="Daugherty S."/>
            <person name="Mongodin E.F."/>
        </authorList>
    </citation>
    <scope>NUCLEOTIDE SEQUENCE [LARGE SCALE GENOMIC DNA]</scope>
    <source>
        <strain evidence="1 2">1007-1-F #10</strain>
    </source>
</reference>
<comment type="caution">
    <text evidence="1">The sequence shown here is derived from an EMBL/GenBank/DDBJ whole genome shotgun (WGS) entry which is preliminary data.</text>
</comment>
<protein>
    <recommendedName>
        <fullName evidence="3">Transmembrane protein</fullName>
    </recommendedName>
</protein>
<dbReference type="EMBL" id="JGEA01000029">
    <property type="protein sequence ID" value="EYA13714.1"/>
    <property type="molecule type" value="Genomic_DNA"/>
</dbReference>
<gene>
    <name evidence="1" type="ORF">M104_3260</name>
</gene>
<organism evidence="1 2">
    <name type="scientific">Bacteroides fragilis str. 1007-1-F #10</name>
    <dbReference type="NCBI Taxonomy" id="1339295"/>
    <lineage>
        <taxon>Bacteria</taxon>
        <taxon>Pseudomonadati</taxon>
        <taxon>Bacteroidota</taxon>
        <taxon>Bacteroidia</taxon>
        <taxon>Bacteroidales</taxon>
        <taxon>Bacteroidaceae</taxon>
        <taxon>Bacteroides</taxon>
    </lineage>
</organism>
<proteinExistence type="predicted"/>
<dbReference type="AlphaFoldDB" id="A0AAN4SHB1"/>
<name>A0AAN4SHB1_BACFG</name>
<sequence>MDFIPYALGSSFLCGVALGQKNKLPQYWGSLFFINRMIRPIISYGYRSGS</sequence>
<accession>A0AAN4SHB1</accession>
<evidence type="ECO:0008006" key="3">
    <source>
        <dbReference type="Google" id="ProtNLM"/>
    </source>
</evidence>